<reference evidence="2" key="1">
    <citation type="submission" date="2022-09" db="EMBL/GenBank/DDBJ databases">
        <title>The genome sequence of Rhodococcus aetherivorans N1.</title>
        <authorList>
            <person name="Jiang W."/>
        </authorList>
    </citation>
    <scope>NUCLEOTIDE SEQUENCE</scope>
    <source>
        <strain evidence="2">N1</strain>
    </source>
</reference>
<dbReference type="GeneID" id="83619589"/>
<accession>A0AA46SAX1</accession>
<feature type="transmembrane region" description="Helical" evidence="1">
    <location>
        <begin position="225"/>
        <end position="242"/>
    </location>
</feature>
<protein>
    <submittedName>
        <fullName evidence="2">Uncharacterized protein</fullName>
    </submittedName>
</protein>
<organism evidence="2 3">
    <name type="scientific">Rhodococcus aetherivorans</name>
    <dbReference type="NCBI Taxonomy" id="191292"/>
    <lineage>
        <taxon>Bacteria</taxon>
        <taxon>Bacillati</taxon>
        <taxon>Actinomycetota</taxon>
        <taxon>Actinomycetes</taxon>
        <taxon>Mycobacteriales</taxon>
        <taxon>Nocardiaceae</taxon>
        <taxon>Rhodococcus</taxon>
    </lineage>
</organism>
<dbReference type="EMBL" id="CP106982">
    <property type="protein sequence ID" value="UYF94983.1"/>
    <property type="molecule type" value="Genomic_DNA"/>
</dbReference>
<dbReference type="RefSeq" id="WP_263508925.1">
    <property type="nucleotide sequence ID" value="NZ_CP106982.1"/>
</dbReference>
<keyword evidence="1" id="KW-0472">Membrane</keyword>
<feature type="transmembrane region" description="Helical" evidence="1">
    <location>
        <begin position="351"/>
        <end position="372"/>
    </location>
</feature>
<feature type="transmembrane region" description="Helical" evidence="1">
    <location>
        <begin position="270"/>
        <end position="288"/>
    </location>
</feature>
<dbReference type="AlphaFoldDB" id="A0AA46SAX1"/>
<evidence type="ECO:0000313" key="2">
    <source>
        <dbReference type="EMBL" id="UYF94983.1"/>
    </source>
</evidence>
<feature type="transmembrane region" description="Helical" evidence="1">
    <location>
        <begin position="318"/>
        <end position="339"/>
    </location>
</feature>
<feature type="transmembrane region" description="Helical" evidence="1">
    <location>
        <begin position="153"/>
        <end position="173"/>
    </location>
</feature>
<dbReference type="Proteomes" id="UP001163947">
    <property type="component" value="Chromosome"/>
</dbReference>
<feature type="transmembrane region" description="Helical" evidence="1">
    <location>
        <begin position="295"/>
        <end position="312"/>
    </location>
</feature>
<name>A0AA46SAX1_9NOCA</name>
<sequence length="417" mass="42205">MASIFRYVLLVVGGFTAGLVLAAPSVDTYPLADGLLPGPVFTSDVAAAAAGGLAALAVATAIRRRVLATALVGAMVVAVVALPGGWRFDMYVATIGAGLLLGALVVLGAGKLHAALAGAVVAGLLTAEPLGQFRELDSAPQRYASYLAASVQPVNAVWLSLAIVTAVAAGVVALTAGNDEAPVAAPRARGREVAVGIGVPILGVGLYWSFHHALFSLHDLGEGRWLWGLVAVPVLIAAALWLRRRTGAVLLAATAVVVAAGGTVSWSPAVWPALLIAPALVAVGAWLGRRRPMPVVGVGLLALAAAAGIFDRPPWDNANFVATILVVPFAAAYTIVASLPSTAPVTATSLALPSVLALPLVAQFGWTAYTPLTDDAAGWSPGAWTWTSVGASTAAILACGAAMVWLRHRGTSEDIGT</sequence>
<gene>
    <name evidence="2" type="ORF">OCS65_04190</name>
</gene>
<evidence type="ECO:0000313" key="3">
    <source>
        <dbReference type="Proteomes" id="UP001163947"/>
    </source>
</evidence>
<feature type="transmembrane region" description="Helical" evidence="1">
    <location>
        <begin position="38"/>
        <end position="59"/>
    </location>
</feature>
<feature type="transmembrane region" description="Helical" evidence="1">
    <location>
        <begin position="90"/>
        <end position="107"/>
    </location>
</feature>
<feature type="transmembrane region" description="Helical" evidence="1">
    <location>
        <begin position="66"/>
        <end position="84"/>
    </location>
</feature>
<feature type="transmembrane region" description="Helical" evidence="1">
    <location>
        <begin position="193"/>
        <end position="210"/>
    </location>
</feature>
<feature type="transmembrane region" description="Helical" evidence="1">
    <location>
        <begin position="114"/>
        <end position="133"/>
    </location>
</feature>
<evidence type="ECO:0000256" key="1">
    <source>
        <dbReference type="SAM" id="Phobius"/>
    </source>
</evidence>
<feature type="transmembrane region" description="Helical" evidence="1">
    <location>
        <begin position="247"/>
        <end position="264"/>
    </location>
</feature>
<keyword evidence="1" id="KW-1133">Transmembrane helix</keyword>
<keyword evidence="1" id="KW-0812">Transmembrane</keyword>
<feature type="transmembrane region" description="Helical" evidence="1">
    <location>
        <begin position="384"/>
        <end position="406"/>
    </location>
</feature>
<proteinExistence type="predicted"/>